<comment type="caution">
    <text evidence="5">The sequence shown here is derived from an EMBL/GenBank/DDBJ whole genome shotgun (WGS) entry which is preliminary data.</text>
</comment>
<evidence type="ECO:0000256" key="1">
    <source>
        <dbReference type="ARBA" id="ARBA00004123"/>
    </source>
</evidence>
<feature type="region of interest" description="Disordered" evidence="3">
    <location>
        <begin position="1194"/>
        <end position="1214"/>
    </location>
</feature>
<feature type="compositionally biased region" description="Low complexity" evidence="3">
    <location>
        <begin position="88"/>
        <end position="98"/>
    </location>
</feature>
<evidence type="ECO:0000259" key="4">
    <source>
        <dbReference type="Pfam" id="PF12157"/>
    </source>
</evidence>
<gene>
    <name evidence="5" type="ORF">HOO65_050653</name>
</gene>
<feature type="compositionally biased region" description="Low complexity" evidence="3">
    <location>
        <begin position="158"/>
        <end position="168"/>
    </location>
</feature>
<feature type="compositionally biased region" description="Gly residues" evidence="3">
    <location>
        <begin position="1205"/>
        <end position="1214"/>
    </location>
</feature>
<feature type="region of interest" description="Disordered" evidence="3">
    <location>
        <begin position="806"/>
        <end position="839"/>
    </location>
</feature>
<feature type="compositionally biased region" description="Acidic residues" evidence="3">
    <location>
        <begin position="70"/>
        <end position="87"/>
    </location>
</feature>
<dbReference type="Pfam" id="PF12157">
    <property type="entry name" value="DUF3591"/>
    <property type="match status" value="1"/>
</dbReference>
<feature type="region of interest" description="Disordered" evidence="3">
    <location>
        <begin position="43"/>
        <end position="190"/>
    </location>
</feature>
<dbReference type="GeneID" id="98119265"/>
<feature type="compositionally biased region" description="Polar residues" evidence="3">
    <location>
        <begin position="1"/>
        <end position="13"/>
    </location>
</feature>
<feature type="compositionally biased region" description="Basic and acidic residues" evidence="3">
    <location>
        <begin position="830"/>
        <end position="839"/>
    </location>
</feature>
<feature type="compositionally biased region" description="Acidic residues" evidence="3">
    <location>
        <begin position="810"/>
        <end position="820"/>
    </location>
</feature>
<feature type="compositionally biased region" description="Basic residues" evidence="3">
    <location>
        <begin position="1070"/>
        <end position="1089"/>
    </location>
</feature>
<evidence type="ECO:0000256" key="3">
    <source>
        <dbReference type="SAM" id="MobiDB-lite"/>
    </source>
</evidence>
<dbReference type="Proteomes" id="UP001610728">
    <property type="component" value="Unassembled WGS sequence"/>
</dbReference>
<feature type="compositionally biased region" description="Acidic residues" evidence="3">
    <location>
        <begin position="126"/>
        <end position="135"/>
    </location>
</feature>
<feature type="domain" description="Transcription initiation factor TFIID subunit 1 histone acetyltransferase" evidence="4">
    <location>
        <begin position="468"/>
        <end position="939"/>
    </location>
</feature>
<evidence type="ECO:0000256" key="2">
    <source>
        <dbReference type="ARBA" id="ARBA00023242"/>
    </source>
</evidence>
<dbReference type="EMBL" id="JABSNW010000005">
    <property type="protein sequence ID" value="KAL2887532.1"/>
    <property type="molecule type" value="Genomic_DNA"/>
</dbReference>
<name>A0ABR4MGX6_9PEZI</name>
<feature type="region of interest" description="Disordered" evidence="3">
    <location>
        <begin position="1"/>
        <end position="25"/>
    </location>
</feature>
<comment type="subcellular location">
    <subcellularLocation>
        <location evidence="1">Nucleus</location>
    </subcellularLocation>
</comment>
<reference evidence="5 6" key="1">
    <citation type="submission" date="2020-05" db="EMBL/GenBank/DDBJ databases">
        <title>Ceratocystis lukuohia genome.</title>
        <authorList>
            <person name="Harrington T.C."/>
            <person name="Kim K."/>
            <person name="Mayers C.G."/>
        </authorList>
    </citation>
    <scope>NUCLEOTIDE SEQUENCE [LARGE SCALE GENOMIC DNA]</scope>
    <source>
        <strain evidence="5 6">C4212</strain>
    </source>
</reference>
<dbReference type="InterPro" id="IPR022591">
    <property type="entry name" value="TAF1_HAT_dom"/>
</dbReference>
<organism evidence="5 6">
    <name type="scientific">Ceratocystis lukuohia</name>
    <dbReference type="NCBI Taxonomy" id="2019550"/>
    <lineage>
        <taxon>Eukaryota</taxon>
        <taxon>Fungi</taxon>
        <taxon>Dikarya</taxon>
        <taxon>Ascomycota</taxon>
        <taxon>Pezizomycotina</taxon>
        <taxon>Sordariomycetes</taxon>
        <taxon>Hypocreomycetidae</taxon>
        <taxon>Microascales</taxon>
        <taxon>Ceratocystidaceae</taxon>
        <taxon>Ceratocystis</taxon>
    </lineage>
</organism>
<dbReference type="RefSeq" id="XP_070858712.1">
    <property type="nucleotide sequence ID" value="XM_071003112.1"/>
</dbReference>
<keyword evidence="2" id="KW-0539">Nucleus</keyword>
<accession>A0ABR4MGX6</accession>
<dbReference type="InterPro" id="IPR040240">
    <property type="entry name" value="TAF1"/>
</dbReference>
<dbReference type="PANTHER" id="PTHR13900:SF0">
    <property type="entry name" value="TRANSCRIPTION INITIATION FACTOR TFIID SUBUNIT 1"/>
    <property type="match status" value="1"/>
</dbReference>
<feature type="region of interest" description="Disordered" evidence="3">
    <location>
        <begin position="954"/>
        <end position="976"/>
    </location>
</feature>
<evidence type="ECO:0000313" key="6">
    <source>
        <dbReference type="Proteomes" id="UP001610728"/>
    </source>
</evidence>
<sequence length="1214" mass="133964">MMPSSDPSATTPQSQPPAPDDVDEEFWQKQDAADEDAIRNFLKGAEDPDNDLNAFLTNETIDQSGKADDAMDYGDISDDDDLPDEEIPTAAAAPTKTAGSLVDSSAEAPDLTDDSAPRNPNNDGTNDNDFDADDLFGERDSSPFGNLFGPETPEEPAEGNPAPEPTTAVDPAIVPESSFRDPPFQGTDTEDFDMLAADQTNQDPDIPPAIESAEELLKQKWPDFKQGVVLEWNSLLPPKPSKYIPKKPLRKMKPLITSKLSLDIAPDQEKIFRLPDNNRRKAYDPDNSHFVQLGLAKEARQATTDNEINLDNDEDDDPIGGFTLQDIATVCFDFSADIESAERLITATETDTMEISKTKQSAVGNDTDGEGDDEWDAIFKDVDNERPKKKPRVIDTRLPDIPRYTAPGFDDFENHTKRLGKRVYVDFTDPHLHLEEVSVEVLAKRQKIEASNKRIATGNLGRLTKSRFNIANDDAYEMLKENHKHKVRATLGNINVEHSLPALKLAWPYYKVKLEETPDRYHRPPLRTRQFVNRDIEFHRRGHIKKKLTKGKAHEVFRETKDLSLNDNSSAVLFEYCERVPTVLSKFGMANRVINYYRKIDATDEKMPEKLEVGETHVLLPEDRSPFSIFGTVNPGQIVPTFHNQMYRAPLFKHKVRTGDFLLGRSSTGLNGSKWYLRNIDHIFVVGQTFPSVEVPGPHSRKVTNASKNRIKMISYRLMHKDPSHLVNLSDITRHIADSTDAQNRQKLKEFLAYAKSEKGQWKLRDGEVLMDEERIRAMIKPEDTCLIDGMALGLKMLEDAGFDPKNAVLDDEESDDEDEGGHKAKGSKKNQEKAEEALADKMAPWKTSKAFIDACAGKAMLQLHGEGDPTGHGLGFSFIRTSMKGGYIEAVQGPLATSADAMERQKRENNGHAYNVKRQEAMYRDGISEIWEKQRSTLSDPQLHDDNDVLHTADEDDRFSGHPSAAAAAGHGQTPMAEDGFSQISGFTSASRAISKKKLRITRQVRQPDGSVGVVEEVVEDPVVIAHYLKRRDEADINPTNLYDILPTGNADRDRLGIKKVEEELARLKKNRERRKTREKQKELHRRVGSGGVMESFSPEPGTPASATGPSPSTLISGATLPGASTPGGVGATGSNGAAGAAATTVDIKSVTGTTRKCANCGQVGHIKTNKKLCPLLNGTIKNDGPQEIGGFGGFSAPTPSSVGGMGAGSPSM</sequence>
<proteinExistence type="predicted"/>
<keyword evidence="6" id="KW-1185">Reference proteome</keyword>
<protein>
    <submittedName>
        <fullName evidence="5">Transcription initiation factor TFIID subunit 1</fullName>
    </submittedName>
</protein>
<feature type="region of interest" description="Disordered" evidence="3">
    <location>
        <begin position="1070"/>
        <end position="1114"/>
    </location>
</feature>
<dbReference type="PANTHER" id="PTHR13900">
    <property type="entry name" value="TRANSCRIPTION INITIATION FACTOR TFIID"/>
    <property type="match status" value="1"/>
</dbReference>
<evidence type="ECO:0000313" key="5">
    <source>
        <dbReference type="EMBL" id="KAL2887532.1"/>
    </source>
</evidence>